<evidence type="ECO:0000313" key="4">
    <source>
        <dbReference type="Proteomes" id="UP000008827"/>
    </source>
</evidence>
<feature type="transmembrane region" description="Helical" evidence="1">
    <location>
        <begin position="95"/>
        <end position="113"/>
    </location>
</feature>
<dbReference type="EMBL" id="CM000841">
    <property type="protein sequence ID" value="KRH41952.1"/>
    <property type="molecule type" value="Genomic_DNA"/>
</dbReference>
<organism evidence="2">
    <name type="scientific">Glycine max</name>
    <name type="common">Soybean</name>
    <name type="synonym">Glycine hispida</name>
    <dbReference type="NCBI Taxonomy" id="3847"/>
    <lineage>
        <taxon>Eukaryota</taxon>
        <taxon>Viridiplantae</taxon>
        <taxon>Streptophyta</taxon>
        <taxon>Embryophyta</taxon>
        <taxon>Tracheophyta</taxon>
        <taxon>Spermatophyta</taxon>
        <taxon>Magnoliopsida</taxon>
        <taxon>eudicotyledons</taxon>
        <taxon>Gunneridae</taxon>
        <taxon>Pentapetalae</taxon>
        <taxon>rosids</taxon>
        <taxon>fabids</taxon>
        <taxon>Fabales</taxon>
        <taxon>Fabaceae</taxon>
        <taxon>Papilionoideae</taxon>
        <taxon>50 kb inversion clade</taxon>
        <taxon>NPAAA clade</taxon>
        <taxon>indigoferoid/millettioid clade</taxon>
        <taxon>Phaseoleae</taxon>
        <taxon>Glycine</taxon>
        <taxon>Glycine subgen. Soja</taxon>
    </lineage>
</organism>
<protein>
    <submittedName>
        <fullName evidence="2 3">Uncharacterized protein</fullName>
    </submittedName>
</protein>
<feature type="transmembrane region" description="Helical" evidence="1">
    <location>
        <begin position="66"/>
        <end position="89"/>
    </location>
</feature>
<reference evidence="2 3" key="1">
    <citation type="journal article" date="2010" name="Nature">
        <title>Genome sequence of the palaeopolyploid soybean.</title>
        <authorList>
            <person name="Schmutz J."/>
            <person name="Cannon S.B."/>
            <person name="Schlueter J."/>
            <person name="Ma J."/>
            <person name="Mitros T."/>
            <person name="Nelson W."/>
            <person name="Hyten D.L."/>
            <person name="Song Q."/>
            <person name="Thelen J.J."/>
            <person name="Cheng J."/>
            <person name="Xu D."/>
            <person name="Hellsten U."/>
            <person name="May G.D."/>
            <person name="Yu Y."/>
            <person name="Sakurai T."/>
            <person name="Umezawa T."/>
            <person name="Bhattacharyya M.K."/>
            <person name="Sandhu D."/>
            <person name="Valliyodan B."/>
            <person name="Lindquist E."/>
            <person name="Peto M."/>
            <person name="Grant D."/>
            <person name="Shu S."/>
            <person name="Goodstein D."/>
            <person name="Barry K."/>
            <person name="Futrell-Griggs M."/>
            <person name="Abernathy B."/>
            <person name="Du J."/>
            <person name="Tian Z."/>
            <person name="Zhu L."/>
            <person name="Gill N."/>
            <person name="Joshi T."/>
            <person name="Libault M."/>
            <person name="Sethuraman A."/>
            <person name="Zhang X.-C."/>
            <person name="Shinozaki K."/>
            <person name="Nguyen H.T."/>
            <person name="Wing R.A."/>
            <person name="Cregan P."/>
            <person name="Specht J."/>
            <person name="Grimwood J."/>
            <person name="Rokhsar D."/>
            <person name="Stacey G."/>
            <person name="Shoemaker R.C."/>
            <person name="Jackson S.A."/>
        </authorList>
    </citation>
    <scope>NUCLEOTIDE SEQUENCE [LARGE SCALE GENOMIC DNA]</scope>
    <source>
        <strain evidence="3">cv. Williams 82</strain>
        <tissue evidence="2">Callus</tissue>
    </source>
</reference>
<name>A0A0R0IHQ5_SOYBN</name>
<evidence type="ECO:0000256" key="1">
    <source>
        <dbReference type="SAM" id="Phobius"/>
    </source>
</evidence>
<dbReference type="ExpressionAtlas" id="A0A0R0IHQ5">
    <property type="expression patterns" value="baseline and differential"/>
</dbReference>
<reference evidence="3" key="2">
    <citation type="submission" date="2018-02" db="UniProtKB">
        <authorList>
            <consortium name="EnsemblPlants"/>
        </authorList>
    </citation>
    <scope>IDENTIFICATION</scope>
    <source>
        <strain evidence="3">Williams 82</strain>
    </source>
</reference>
<dbReference type="InterPro" id="IPR006461">
    <property type="entry name" value="PLAC_motif_containing"/>
</dbReference>
<dbReference type="STRING" id="3847.A0A0R0IHQ5"/>
<evidence type="ECO:0000313" key="3">
    <source>
        <dbReference type="EnsemblPlants" id="KRH41952"/>
    </source>
</evidence>
<keyword evidence="1" id="KW-0812">Transmembrane</keyword>
<keyword evidence="1" id="KW-0472">Membrane</keyword>
<dbReference type="Pfam" id="PF04749">
    <property type="entry name" value="PLAC8"/>
    <property type="match status" value="1"/>
</dbReference>
<proteinExistence type="predicted"/>
<dbReference type="NCBIfam" id="TIGR01571">
    <property type="entry name" value="A_thal_Cys_rich"/>
    <property type="match status" value="1"/>
</dbReference>
<evidence type="ECO:0000313" key="2">
    <source>
        <dbReference type="EMBL" id="KRH41952.1"/>
    </source>
</evidence>
<keyword evidence="4" id="KW-1185">Reference proteome</keyword>
<dbReference type="EnsemblPlants" id="KRH41952">
    <property type="protein sequence ID" value="KRH41952"/>
    <property type="gene ID" value="GLYMA_08G060400"/>
</dbReference>
<sequence length="146" mass="16636">MANGGSWELKIEEEEEEEGGEFGGVLRMWEGEVLDCFDDHRIALESTCCPCYRFGKNMKRADFGSCYIQGAIYFLLAIGAFLNFIAFAVTRRHCYLYLIVAFGAYLGFFRTRIRKKFNIIGSDSSMDDCVYHFACPCCTLCQSSRT</sequence>
<dbReference type="Proteomes" id="UP000008827">
    <property type="component" value="Chromosome 8"/>
</dbReference>
<accession>A0A0R0IHQ5</accession>
<dbReference type="PANTHER" id="PTHR15907">
    <property type="entry name" value="DUF614 FAMILY PROTEIN-RELATED"/>
    <property type="match status" value="1"/>
</dbReference>
<gene>
    <name evidence="2" type="ORF">GLYMA_08G060400</name>
</gene>
<reference evidence="2" key="3">
    <citation type="submission" date="2018-07" db="EMBL/GenBank/DDBJ databases">
        <title>WGS assembly of Glycine max.</title>
        <authorList>
            <person name="Schmutz J."/>
            <person name="Cannon S."/>
            <person name="Schlueter J."/>
            <person name="Ma J."/>
            <person name="Mitros T."/>
            <person name="Nelson W."/>
            <person name="Hyten D."/>
            <person name="Song Q."/>
            <person name="Thelen J."/>
            <person name="Cheng J."/>
            <person name="Xu D."/>
            <person name="Hellsten U."/>
            <person name="May G."/>
            <person name="Yu Y."/>
            <person name="Sakurai T."/>
            <person name="Umezawa T."/>
            <person name="Bhattacharyya M."/>
            <person name="Sandhu D."/>
            <person name="Valliyodan B."/>
            <person name="Lindquist E."/>
            <person name="Peto M."/>
            <person name="Grant D."/>
            <person name="Shu S."/>
            <person name="Goodstein D."/>
            <person name="Barry K."/>
            <person name="Futrell-Griggs M."/>
            <person name="Abernathy B."/>
            <person name="Du J."/>
            <person name="Tian Z."/>
            <person name="Zhu L."/>
            <person name="Gill N."/>
            <person name="Joshi T."/>
            <person name="Libault M."/>
            <person name="Sethuraman A."/>
            <person name="Zhang X."/>
            <person name="Shinozaki K."/>
            <person name="Nguyen H."/>
            <person name="Wing R."/>
            <person name="Cregan P."/>
            <person name="Specht J."/>
            <person name="Grimwood J."/>
            <person name="Rokhsar D."/>
            <person name="Stacey G."/>
            <person name="Shoemaker R."/>
            <person name="Jackson S."/>
        </authorList>
    </citation>
    <scope>NUCLEOTIDE SEQUENCE</scope>
    <source>
        <tissue evidence="2">Callus</tissue>
    </source>
</reference>
<dbReference type="Gramene" id="KRH41952">
    <property type="protein sequence ID" value="KRH41952"/>
    <property type="gene ID" value="GLYMA_08G060400"/>
</dbReference>
<dbReference type="AlphaFoldDB" id="A0A0R0IHQ5"/>
<dbReference type="InParanoid" id="A0A0R0IHQ5"/>
<keyword evidence="1" id="KW-1133">Transmembrane helix</keyword>